<dbReference type="EMBL" id="QSQN01000013">
    <property type="protein sequence ID" value="RGK40574.1"/>
    <property type="molecule type" value="Genomic_DNA"/>
</dbReference>
<dbReference type="GO" id="GO:0009307">
    <property type="term" value="P:DNA restriction-modification system"/>
    <property type="evidence" value="ECO:0007669"/>
    <property type="project" value="InterPro"/>
</dbReference>
<protein>
    <submittedName>
        <fullName evidence="1">Eco47II family restriction endonuclease</fullName>
    </submittedName>
</protein>
<accession>A0A3E4LT97</accession>
<keyword evidence="1" id="KW-0378">Hydrolase</keyword>
<dbReference type="Pfam" id="PF09553">
    <property type="entry name" value="RE_Eco47II"/>
    <property type="match status" value="1"/>
</dbReference>
<dbReference type="Proteomes" id="UP000260793">
    <property type="component" value="Unassembled WGS sequence"/>
</dbReference>
<sequence length="178" mass="20066">MKNKHNTMNSAAAGKTFIKMQSQLLKDDDCACFLVEAIAKKSQNIKWETSVDNQKVGHKLIRRVSMDKFYALVTGQDDAFYQICMVLPEVIQKVVETEGENLVPHDTVIDELREIAKESSIEGTDLAFAMAIYMLGFSSYAGFNSMLTPEIVKEMQTSDRISTYVKMILKNSYGTDNK</sequence>
<dbReference type="InterPro" id="IPR019057">
    <property type="entry name" value="Restrct_endonuc_II_Eco47II"/>
</dbReference>
<reference evidence="1 2" key="1">
    <citation type="submission" date="2018-08" db="EMBL/GenBank/DDBJ databases">
        <title>A genome reference for cultivated species of the human gut microbiota.</title>
        <authorList>
            <person name="Zou Y."/>
            <person name="Xue W."/>
            <person name="Luo G."/>
        </authorList>
    </citation>
    <scope>NUCLEOTIDE SEQUENCE [LARGE SCALE GENOMIC DNA]</scope>
    <source>
        <strain evidence="1 2">TF11-7</strain>
    </source>
</reference>
<dbReference type="GO" id="GO:0003677">
    <property type="term" value="F:DNA binding"/>
    <property type="evidence" value="ECO:0007669"/>
    <property type="project" value="InterPro"/>
</dbReference>
<comment type="caution">
    <text evidence="1">The sequence shown here is derived from an EMBL/GenBank/DDBJ whole genome shotgun (WGS) entry which is preliminary data.</text>
</comment>
<proteinExistence type="predicted"/>
<organism evidence="1 2">
    <name type="scientific">[Ruminococcus] lactaris</name>
    <dbReference type="NCBI Taxonomy" id="46228"/>
    <lineage>
        <taxon>Bacteria</taxon>
        <taxon>Bacillati</taxon>
        <taxon>Bacillota</taxon>
        <taxon>Clostridia</taxon>
        <taxon>Lachnospirales</taxon>
        <taxon>Lachnospiraceae</taxon>
        <taxon>Mediterraneibacter</taxon>
    </lineage>
</organism>
<dbReference type="AlphaFoldDB" id="A0A3E4LT97"/>
<evidence type="ECO:0000313" key="1">
    <source>
        <dbReference type="EMBL" id="RGK40574.1"/>
    </source>
</evidence>
<evidence type="ECO:0000313" key="2">
    <source>
        <dbReference type="Proteomes" id="UP000260793"/>
    </source>
</evidence>
<dbReference type="GO" id="GO:0009036">
    <property type="term" value="F:type II site-specific deoxyribonuclease activity"/>
    <property type="evidence" value="ECO:0007669"/>
    <property type="project" value="InterPro"/>
</dbReference>
<keyword evidence="1" id="KW-0255">Endonuclease</keyword>
<keyword evidence="1" id="KW-0540">Nuclease</keyword>
<name>A0A3E4LT97_9FIRM</name>
<gene>
    <name evidence="1" type="ORF">DXD17_06285</name>
</gene>
<dbReference type="RefSeq" id="WP_117688028.1">
    <property type="nucleotide sequence ID" value="NZ_CAKMWK010000001.1"/>
</dbReference>